<dbReference type="GO" id="GO:0016747">
    <property type="term" value="F:acyltransferase activity, transferring groups other than amino-acyl groups"/>
    <property type="evidence" value="ECO:0007669"/>
    <property type="project" value="InterPro"/>
</dbReference>
<evidence type="ECO:0000313" key="2">
    <source>
        <dbReference type="EMBL" id="AEE52036.1"/>
    </source>
</evidence>
<dbReference type="InterPro" id="IPR016181">
    <property type="entry name" value="Acyl_CoA_acyltransferase"/>
</dbReference>
<dbReference type="PROSITE" id="PS51186">
    <property type="entry name" value="GNAT"/>
    <property type="match status" value="1"/>
</dbReference>
<reference evidence="2 3" key="1">
    <citation type="journal article" date="2011" name="Stand. Genomic Sci.">
        <title>Complete genome sequence of Haliscomenobacter hydrossis type strain (O).</title>
        <authorList>
            <consortium name="US DOE Joint Genome Institute (JGI-PGF)"/>
            <person name="Daligault H."/>
            <person name="Lapidus A."/>
            <person name="Zeytun A."/>
            <person name="Nolan M."/>
            <person name="Lucas S."/>
            <person name="Del Rio T.G."/>
            <person name="Tice H."/>
            <person name="Cheng J.F."/>
            <person name="Tapia R."/>
            <person name="Han C."/>
            <person name="Goodwin L."/>
            <person name="Pitluck S."/>
            <person name="Liolios K."/>
            <person name="Pagani I."/>
            <person name="Ivanova N."/>
            <person name="Huntemann M."/>
            <person name="Mavromatis K."/>
            <person name="Mikhailova N."/>
            <person name="Pati A."/>
            <person name="Chen A."/>
            <person name="Palaniappan K."/>
            <person name="Land M."/>
            <person name="Hauser L."/>
            <person name="Brambilla E.M."/>
            <person name="Rohde M."/>
            <person name="Verbarg S."/>
            <person name="Goker M."/>
            <person name="Bristow J."/>
            <person name="Eisen J.A."/>
            <person name="Markowitz V."/>
            <person name="Hugenholtz P."/>
            <person name="Kyrpides N.C."/>
            <person name="Klenk H.P."/>
            <person name="Woyke T."/>
        </authorList>
    </citation>
    <scope>NUCLEOTIDE SEQUENCE [LARGE SCALE GENOMIC DNA]</scope>
    <source>
        <strain evidence="3">ATCC 27775 / DSM 1100 / LMG 10767 / O</strain>
    </source>
</reference>
<dbReference type="CDD" id="cd04301">
    <property type="entry name" value="NAT_SF"/>
    <property type="match status" value="1"/>
</dbReference>
<name>F4L5S6_HALH1</name>
<dbReference type="HOGENOM" id="CLU_091017_0_0_10"/>
<evidence type="ECO:0000313" key="3">
    <source>
        <dbReference type="Proteomes" id="UP000008461"/>
    </source>
</evidence>
<dbReference type="KEGG" id="hhy:Halhy_4190"/>
<keyword evidence="3" id="KW-1185">Reference proteome</keyword>
<dbReference type="Pfam" id="PF00583">
    <property type="entry name" value="Acetyltransf_1"/>
    <property type="match status" value="1"/>
</dbReference>
<proteinExistence type="predicted"/>
<dbReference type="STRING" id="760192.Halhy_4190"/>
<evidence type="ECO:0000259" key="1">
    <source>
        <dbReference type="PROSITE" id="PS51186"/>
    </source>
</evidence>
<dbReference type="InterPro" id="IPR000182">
    <property type="entry name" value="GNAT_dom"/>
</dbReference>
<gene>
    <name evidence="2" type="ordered locus">Halhy_4190</name>
</gene>
<dbReference type="RefSeq" id="WP_013766574.1">
    <property type="nucleotide sequence ID" value="NC_015510.1"/>
</dbReference>
<protein>
    <submittedName>
        <fullName evidence="2">Acetyltransferase (GNAT) family protein</fullName>
    </submittedName>
</protein>
<dbReference type="AlphaFoldDB" id="F4L5S6"/>
<organism evidence="2 3">
    <name type="scientific">Haliscomenobacter hydrossis (strain ATCC 27775 / DSM 1100 / LMG 10767 / O)</name>
    <dbReference type="NCBI Taxonomy" id="760192"/>
    <lineage>
        <taxon>Bacteria</taxon>
        <taxon>Pseudomonadati</taxon>
        <taxon>Bacteroidota</taxon>
        <taxon>Saprospiria</taxon>
        <taxon>Saprospirales</taxon>
        <taxon>Haliscomenobacteraceae</taxon>
        <taxon>Haliscomenobacter</taxon>
    </lineage>
</organism>
<sequence>MEFIVEVAQPEHEKYAEAICNEMRESAKARGTGIAERKPEYIIKKIHEGKAVIALQGDKFAGFCYIETWSHGQYVANSGLIVAPDYRRYGLATRIKECIFKLSRDKYPDARIFGITTSLAVMKINSSLGYEPVTFSELTQDEAFWAGCKSCPNYDILERNQRRMCLCTAMLAPSKNEVERMKHDLSDLIVVTNV</sequence>
<dbReference type="SUPFAM" id="SSF55729">
    <property type="entry name" value="Acyl-CoA N-acyltransferases (Nat)"/>
    <property type="match status" value="1"/>
</dbReference>
<dbReference type="eggNOG" id="COG1670">
    <property type="taxonomic scope" value="Bacteria"/>
</dbReference>
<accession>F4L5S6</accession>
<reference key="2">
    <citation type="submission" date="2011-04" db="EMBL/GenBank/DDBJ databases">
        <title>Complete sequence of chromosome of Haliscomenobacter hydrossis DSM 1100.</title>
        <authorList>
            <consortium name="US DOE Joint Genome Institute (JGI-PGF)"/>
            <person name="Lucas S."/>
            <person name="Han J."/>
            <person name="Lapidus A."/>
            <person name="Bruce D."/>
            <person name="Goodwin L."/>
            <person name="Pitluck S."/>
            <person name="Peters L."/>
            <person name="Kyrpides N."/>
            <person name="Mavromatis K."/>
            <person name="Ivanova N."/>
            <person name="Ovchinnikova G."/>
            <person name="Pagani I."/>
            <person name="Daligault H."/>
            <person name="Detter J.C."/>
            <person name="Han C."/>
            <person name="Land M."/>
            <person name="Hauser L."/>
            <person name="Markowitz V."/>
            <person name="Cheng J.-F."/>
            <person name="Hugenholtz P."/>
            <person name="Woyke T."/>
            <person name="Wu D."/>
            <person name="Verbarg S."/>
            <person name="Frueling A."/>
            <person name="Brambilla E."/>
            <person name="Klenk H.-P."/>
            <person name="Eisen J.A."/>
        </authorList>
    </citation>
    <scope>NUCLEOTIDE SEQUENCE</scope>
    <source>
        <strain>DSM 1100</strain>
    </source>
</reference>
<feature type="domain" description="N-acetyltransferase" evidence="1">
    <location>
        <begin position="1"/>
        <end position="151"/>
    </location>
</feature>
<dbReference type="Gene3D" id="3.40.630.30">
    <property type="match status" value="1"/>
</dbReference>
<dbReference type="EMBL" id="CP002691">
    <property type="protein sequence ID" value="AEE52036.1"/>
    <property type="molecule type" value="Genomic_DNA"/>
</dbReference>
<dbReference type="Proteomes" id="UP000008461">
    <property type="component" value="Chromosome"/>
</dbReference>